<keyword evidence="5" id="KW-1185">Reference proteome</keyword>
<feature type="compositionally biased region" description="Polar residues" evidence="2">
    <location>
        <begin position="451"/>
        <end position="460"/>
    </location>
</feature>
<reference evidence="4 5" key="1">
    <citation type="submission" date="2016-04" db="EMBL/GenBank/DDBJ databases">
        <title>A degradative enzymes factory behind the ericoid mycorrhizal symbiosis.</title>
        <authorList>
            <consortium name="DOE Joint Genome Institute"/>
            <person name="Martino E."/>
            <person name="Morin E."/>
            <person name="Grelet G."/>
            <person name="Kuo A."/>
            <person name="Kohler A."/>
            <person name="Daghino S."/>
            <person name="Barry K."/>
            <person name="Choi C."/>
            <person name="Cichocki N."/>
            <person name="Clum A."/>
            <person name="Copeland A."/>
            <person name="Hainaut M."/>
            <person name="Haridas S."/>
            <person name="Labutti K."/>
            <person name="Lindquist E."/>
            <person name="Lipzen A."/>
            <person name="Khouja H.-R."/>
            <person name="Murat C."/>
            <person name="Ohm R."/>
            <person name="Olson A."/>
            <person name="Spatafora J."/>
            <person name="Veneault-Fourrey C."/>
            <person name="Henrissat B."/>
            <person name="Grigoriev I."/>
            <person name="Martin F."/>
            <person name="Perotto S."/>
        </authorList>
    </citation>
    <scope>NUCLEOTIDE SEQUENCE [LARGE SCALE GENOMIC DNA]</scope>
    <source>
        <strain evidence="4 5">F</strain>
    </source>
</reference>
<feature type="compositionally biased region" description="Pro residues" evidence="2">
    <location>
        <begin position="630"/>
        <end position="646"/>
    </location>
</feature>
<proteinExistence type="predicted"/>
<dbReference type="FunFam" id="1.10.472.80:FF:000038">
    <property type="entry name" value="TBC1 domain family member 5"/>
    <property type="match status" value="1"/>
</dbReference>
<dbReference type="FunFam" id="1.10.8.270:FF:000031">
    <property type="entry name" value="TBC1 domain family member 5"/>
    <property type="match status" value="1"/>
</dbReference>
<dbReference type="SUPFAM" id="SSF47923">
    <property type="entry name" value="Ypt/Rab-GAP domain of gyp1p"/>
    <property type="match status" value="2"/>
</dbReference>
<dbReference type="PROSITE" id="PS50086">
    <property type="entry name" value="TBC_RABGAP"/>
    <property type="match status" value="1"/>
</dbReference>
<protein>
    <submittedName>
        <fullName evidence="4">RabGAP/TBC</fullName>
    </submittedName>
</protein>
<feature type="compositionally biased region" description="Polar residues" evidence="2">
    <location>
        <begin position="787"/>
        <end position="811"/>
    </location>
</feature>
<keyword evidence="1" id="KW-0343">GTPase activation</keyword>
<gene>
    <name evidence="4" type="ORF">L207DRAFT_81646</name>
</gene>
<dbReference type="SMART" id="SM00164">
    <property type="entry name" value="TBC"/>
    <property type="match status" value="1"/>
</dbReference>
<dbReference type="Proteomes" id="UP000235786">
    <property type="component" value="Unassembled WGS sequence"/>
</dbReference>
<evidence type="ECO:0000259" key="3">
    <source>
        <dbReference type="PROSITE" id="PS50086"/>
    </source>
</evidence>
<feature type="compositionally biased region" description="Low complexity" evidence="2">
    <location>
        <begin position="293"/>
        <end position="302"/>
    </location>
</feature>
<feature type="region of interest" description="Disordered" evidence="2">
    <location>
        <begin position="621"/>
        <end position="811"/>
    </location>
</feature>
<evidence type="ECO:0000256" key="1">
    <source>
        <dbReference type="ARBA" id="ARBA00022468"/>
    </source>
</evidence>
<evidence type="ECO:0000313" key="5">
    <source>
        <dbReference type="Proteomes" id="UP000235786"/>
    </source>
</evidence>
<feature type="compositionally biased region" description="Polar residues" evidence="2">
    <location>
        <begin position="648"/>
        <end position="665"/>
    </location>
</feature>
<dbReference type="GO" id="GO:0005096">
    <property type="term" value="F:GTPase activator activity"/>
    <property type="evidence" value="ECO:0007669"/>
    <property type="project" value="UniProtKB-KW"/>
</dbReference>
<feature type="domain" description="Rab-GAP TBC" evidence="3">
    <location>
        <begin position="98"/>
        <end position="371"/>
    </location>
</feature>
<feature type="region of interest" description="Disordered" evidence="2">
    <location>
        <begin position="525"/>
        <end position="563"/>
    </location>
</feature>
<dbReference type="OrthoDB" id="27140at2759"/>
<dbReference type="PANTHER" id="PTHR22957:SF337">
    <property type="entry name" value="TBC1 DOMAIN FAMILY MEMBER 5"/>
    <property type="match status" value="1"/>
</dbReference>
<dbReference type="InterPro" id="IPR035969">
    <property type="entry name" value="Rab-GAP_TBC_sf"/>
</dbReference>
<dbReference type="EMBL" id="KZ613950">
    <property type="protein sequence ID" value="PMD36449.1"/>
    <property type="molecule type" value="Genomic_DNA"/>
</dbReference>
<feature type="region of interest" description="Disordered" evidence="2">
    <location>
        <begin position="448"/>
        <end position="482"/>
    </location>
</feature>
<dbReference type="AlphaFoldDB" id="A0A2J6RD67"/>
<feature type="compositionally biased region" description="Polar residues" evidence="2">
    <location>
        <begin position="678"/>
        <end position="693"/>
    </location>
</feature>
<feature type="region of interest" description="Disordered" evidence="2">
    <location>
        <begin position="286"/>
        <end position="308"/>
    </location>
</feature>
<feature type="compositionally biased region" description="Polar residues" evidence="2">
    <location>
        <begin position="726"/>
        <end position="736"/>
    </location>
</feature>
<evidence type="ECO:0000313" key="4">
    <source>
        <dbReference type="EMBL" id="PMD36449.1"/>
    </source>
</evidence>
<dbReference type="Gene3D" id="1.10.8.270">
    <property type="entry name" value="putative rabgap domain of human tbc1 domain family member 14 like domains"/>
    <property type="match status" value="1"/>
</dbReference>
<dbReference type="Pfam" id="PF00566">
    <property type="entry name" value="RabGAP-TBC"/>
    <property type="match status" value="1"/>
</dbReference>
<name>A0A2J6RD67_HYAVF</name>
<dbReference type="Gene3D" id="1.10.472.80">
    <property type="entry name" value="Ypt/Rab-GAP domain of gyp1p, domain 3"/>
    <property type="match status" value="1"/>
</dbReference>
<evidence type="ECO:0000256" key="2">
    <source>
        <dbReference type="SAM" id="MobiDB-lite"/>
    </source>
</evidence>
<sequence length="811" mass="89638">MEVISGARLRVALIGLFPTPGDPLRNMTERRDETKNWASSGNRQRKLSLAFQGQVPTSTTAVMRSLEGARARWQVTIGHATSLEALKKSVRLHGDESPARSGLRSVCWKIFLLFQSTEVTRWSRTLVDSRSAYASLREHLLRYIENPDELGSALDPLDDDQHSPWNTLRQDEEIRAEIFQDVERCMPEEPYFRKPETQRILLDILFIFCKINQDVGYRQGMHELLAPILWVVEQDAIEAQNESNKGASTGDDLVLKQILDPVYIEHDAFTLLSLVMRSAKSFYELGEPDRRSSSPSTGSGTPQHGASPIVERSKRIHEMYLARLDPELAKHLTDIEVLPQIFLIRWIRLLFGREFPFDELLDMWDALLAEDPALDLVDMVCVAMLLRIRWQLMEANYSFALMLLLKYPAPESPNGPQTFVDDAIYLRDNFSAAGGAKIVSKYSGKAPPLLSTDSRPSTPLGQPLGHKRNISRTKSPLPSPARFLQQQGGVEALFQGAARGVLDRGERLGINKAVRDAVGEVKKNMQGLQTSRNNSTKRRPSDGMRWSLDEGKAVPPSRASVSAMNARNKQLALMLDQAMTDLRAVSVSEDGDKDKYVKAMDLAIAKVEFVKVYLEDSTMPLLEDSSVPDPSTPSPLPADTPPPPLQEPLQNVTPDPTAYASSDLKSGQRAVGLALPASHTSETVTSKDPTVATSPIAAESVNLQQSTQDAAHEEGLLHRPKAPVPTRSSIAQSSFSWMLEPDSPSGSAMRASPPKSSSPFLKSTRRPASGSGREKAAFLFGEVDDPMSNSHSQPQIDTETFNLGSMKGNQS</sequence>
<dbReference type="PANTHER" id="PTHR22957">
    <property type="entry name" value="TBC1 DOMAIN FAMILY MEMBER GTPASE-ACTIVATING PROTEIN"/>
    <property type="match status" value="1"/>
</dbReference>
<feature type="compositionally biased region" description="Basic and acidic residues" evidence="2">
    <location>
        <begin position="539"/>
        <end position="552"/>
    </location>
</feature>
<accession>A0A2J6RD67</accession>
<organism evidence="4 5">
    <name type="scientific">Hyaloscypha variabilis (strain UAMH 11265 / GT02V1 / F)</name>
    <name type="common">Meliniomyces variabilis</name>
    <dbReference type="NCBI Taxonomy" id="1149755"/>
    <lineage>
        <taxon>Eukaryota</taxon>
        <taxon>Fungi</taxon>
        <taxon>Dikarya</taxon>
        <taxon>Ascomycota</taxon>
        <taxon>Pezizomycotina</taxon>
        <taxon>Leotiomycetes</taxon>
        <taxon>Helotiales</taxon>
        <taxon>Hyaloscyphaceae</taxon>
        <taxon>Hyaloscypha</taxon>
        <taxon>Hyaloscypha variabilis</taxon>
    </lineage>
</organism>
<dbReference type="STRING" id="1149755.A0A2J6RD67"/>
<dbReference type="InterPro" id="IPR000195">
    <property type="entry name" value="Rab-GAP-TBC_dom"/>
</dbReference>